<dbReference type="SUPFAM" id="SSF47090">
    <property type="entry name" value="PGBD-like"/>
    <property type="match status" value="1"/>
</dbReference>
<sequence>MIRRSTLVFLTCLAAVGIPAMRTKSAASAVSFSQPFLDSSESHSRQHPSVSQPLLIAQASGGISAGNLDINSKGEAVKALQVRLQQAGYYSGAIDGLYGFDTQRAVIAFQADAGLEQTGSLNDETYQKLREQSALLPNSINSGPSSESSPDSSSADASNPVLEPTASELPAVDAEEDTIVAGDSQAGGLGRLFGFGLGIAAMLASFGVGFYVANRDQADKEGEGEWGELETNGGLARSERSLAGGSANGGMQPSNTATQTGRNRQNIGTAASSSGMIAGSISPVSQSLSTNNQMGAQMGGQMGGQIGETAPMAQMDVIDGLIGDLRNPDPARRRKAIWELGQRGNSLAMQPLVNSMVDADSKEKSLVLAALSEIGIRSLKPMSRALAIALQDDNPEVRKNAIRDLTRVYELVVQISQMLSHATEDEDSEVRQTATWALEQLNRIRRGHDEDPAMRAFSGGSGGGGIGGGSGSPPIDLLASEASLRRSQQGF</sequence>
<feature type="compositionally biased region" description="Gly residues" evidence="3">
    <location>
        <begin position="459"/>
        <end position="471"/>
    </location>
</feature>
<organism evidence="6 7">
    <name type="scientific">Phormidesmis priestleyi Ana</name>
    <dbReference type="NCBI Taxonomy" id="1666911"/>
    <lineage>
        <taxon>Bacteria</taxon>
        <taxon>Bacillati</taxon>
        <taxon>Cyanobacteriota</taxon>
        <taxon>Cyanophyceae</taxon>
        <taxon>Leptolyngbyales</taxon>
        <taxon>Leptolyngbyaceae</taxon>
        <taxon>Phormidesmis</taxon>
    </lineage>
</organism>
<dbReference type="PANTHER" id="PTHR12697:SF5">
    <property type="entry name" value="DEOXYHYPUSINE HYDROXYLASE"/>
    <property type="match status" value="1"/>
</dbReference>
<dbReference type="PANTHER" id="PTHR12697">
    <property type="entry name" value="PBS LYASE HEAT-LIKE PROTEIN"/>
    <property type="match status" value="1"/>
</dbReference>
<protein>
    <submittedName>
        <fullName evidence="6">Putative peptidoglycan-binding domain-containing protein</fullName>
    </submittedName>
</protein>
<feature type="signal peptide" evidence="4">
    <location>
        <begin position="1"/>
        <end position="20"/>
    </location>
</feature>
<name>A0A0N8KN77_9CYAN</name>
<feature type="region of interest" description="Disordered" evidence="3">
    <location>
        <begin position="447"/>
        <end position="491"/>
    </location>
</feature>
<keyword evidence="4" id="KW-0732">Signal</keyword>
<evidence type="ECO:0000256" key="4">
    <source>
        <dbReference type="SAM" id="SignalP"/>
    </source>
</evidence>
<evidence type="ECO:0000313" key="7">
    <source>
        <dbReference type="Proteomes" id="UP000050465"/>
    </source>
</evidence>
<evidence type="ECO:0000313" key="6">
    <source>
        <dbReference type="EMBL" id="KPQ35770.1"/>
    </source>
</evidence>
<dbReference type="Pfam" id="PF01471">
    <property type="entry name" value="PG_binding_1"/>
    <property type="match status" value="1"/>
</dbReference>
<feature type="chain" id="PRO_5006028088" evidence="4">
    <location>
        <begin position="21"/>
        <end position="491"/>
    </location>
</feature>
<dbReference type="InterPro" id="IPR036365">
    <property type="entry name" value="PGBD-like_sf"/>
</dbReference>
<dbReference type="EMBL" id="LJZR01000010">
    <property type="protein sequence ID" value="KPQ35770.1"/>
    <property type="molecule type" value="Genomic_DNA"/>
</dbReference>
<keyword evidence="2" id="KW-0605">Phycobilisome</keyword>
<dbReference type="InterPro" id="IPR011989">
    <property type="entry name" value="ARM-like"/>
</dbReference>
<dbReference type="SUPFAM" id="SSF48371">
    <property type="entry name" value="ARM repeat"/>
    <property type="match status" value="1"/>
</dbReference>
<dbReference type="InterPro" id="IPR016024">
    <property type="entry name" value="ARM-type_fold"/>
</dbReference>
<dbReference type="Gene3D" id="1.25.10.10">
    <property type="entry name" value="Leucine-rich Repeat Variant"/>
    <property type="match status" value="1"/>
</dbReference>
<gene>
    <name evidence="6" type="ORF">HLUCCA11_09385</name>
</gene>
<proteinExistence type="predicted"/>
<dbReference type="AlphaFoldDB" id="A0A0N8KN77"/>
<accession>A0A0N8KN77</accession>
<feature type="compositionally biased region" description="Polar residues" evidence="3">
    <location>
        <begin position="249"/>
        <end position="266"/>
    </location>
</feature>
<dbReference type="InterPro" id="IPR036366">
    <property type="entry name" value="PGBDSf"/>
</dbReference>
<dbReference type="Gene3D" id="1.10.101.10">
    <property type="entry name" value="PGBD-like superfamily/PGBD"/>
    <property type="match status" value="1"/>
</dbReference>
<evidence type="ECO:0000256" key="2">
    <source>
        <dbReference type="ARBA" id="ARBA00022738"/>
    </source>
</evidence>
<evidence type="ECO:0000256" key="1">
    <source>
        <dbReference type="ARBA" id="ARBA00022549"/>
    </source>
</evidence>
<dbReference type="STRING" id="1666911.HLUCCA11_09385"/>
<feature type="domain" description="Peptidoglycan binding-like" evidence="5">
    <location>
        <begin position="74"/>
        <end position="129"/>
    </location>
</feature>
<dbReference type="PATRIC" id="fig|1666911.3.peg.673"/>
<keyword evidence="1" id="KW-0042">Antenna complex</keyword>
<comment type="caution">
    <text evidence="6">The sequence shown here is derived from an EMBL/GenBank/DDBJ whole genome shotgun (WGS) entry which is preliminary data.</text>
</comment>
<dbReference type="GO" id="GO:0016491">
    <property type="term" value="F:oxidoreductase activity"/>
    <property type="evidence" value="ECO:0007669"/>
    <property type="project" value="TreeGrafter"/>
</dbReference>
<reference evidence="6 7" key="1">
    <citation type="submission" date="2015-09" db="EMBL/GenBank/DDBJ databases">
        <title>Identification and resolution of microdiversity through metagenomic sequencing of parallel consortia.</title>
        <authorList>
            <person name="Nelson W.C."/>
            <person name="Romine M.F."/>
            <person name="Lindemann S.R."/>
        </authorList>
    </citation>
    <scope>NUCLEOTIDE SEQUENCE [LARGE SCALE GENOMIC DNA]</scope>
    <source>
        <strain evidence="6">Ana</strain>
    </source>
</reference>
<dbReference type="Proteomes" id="UP000050465">
    <property type="component" value="Unassembled WGS sequence"/>
</dbReference>
<dbReference type="InterPro" id="IPR002477">
    <property type="entry name" value="Peptidoglycan-bd-like"/>
</dbReference>
<dbReference type="GO" id="GO:0030089">
    <property type="term" value="C:phycobilisome"/>
    <property type="evidence" value="ECO:0007669"/>
    <property type="project" value="UniProtKB-KW"/>
</dbReference>
<feature type="region of interest" description="Disordered" evidence="3">
    <location>
        <begin position="220"/>
        <end position="267"/>
    </location>
</feature>
<feature type="compositionally biased region" description="Low complexity" evidence="3">
    <location>
        <begin position="137"/>
        <end position="160"/>
    </location>
</feature>
<evidence type="ECO:0000259" key="5">
    <source>
        <dbReference type="Pfam" id="PF01471"/>
    </source>
</evidence>
<dbReference type="Pfam" id="PF13646">
    <property type="entry name" value="HEAT_2"/>
    <property type="match status" value="1"/>
</dbReference>
<evidence type="ECO:0000256" key="3">
    <source>
        <dbReference type="SAM" id="MobiDB-lite"/>
    </source>
</evidence>
<feature type="region of interest" description="Disordered" evidence="3">
    <location>
        <begin position="136"/>
        <end position="162"/>
    </location>
</feature>